<dbReference type="AlphaFoldDB" id="A0A8J3IN02"/>
<evidence type="ECO:0000259" key="1">
    <source>
        <dbReference type="Pfam" id="PF13649"/>
    </source>
</evidence>
<evidence type="ECO:0000313" key="2">
    <source>
        <dbReference type="EMBL" id="GHO98594.1"/>
    </source>
</evidence>
<accession>A0A8J3IN02</accession>
<dbReference type="RefSeq" id="WP_220209308.1">
    <property type="nucleotide sequence ID" value="NZ_BNJK01000002.1"/>
</dbReference>
<dbReference type="InterPro" id="IPR041698">
    <property type="entry name" value="Methyltransf_25"/>
</dbReference>
<comment type="caution">
    <text evidence="2">The sequence shown here is derived from an EMBL/GenBank/DDBJ whole genome shotgun (WGS) entry which is preliminary data.</text>
</comment>
<keyword evidence="3" id="KW-1185">Reference proteome</keyword>
<dbReference type="PANTHER" id="PTHR43591:SF24">
    <property type="entry name" value="2-METHOXY-6-POLYPRENYL-1,4-BENZOQUINOL METHYLASE, MITOCHONDRIAL"/>
    <property type="match status" value="1"/>
</dbReference>
<reference evidence="2" key="1">
    <citation type="submission" date="2020-10" db="EMBL/GenBank/DDBJ databases">
        <title>Taxonomic study of unclassified bacteria belonging to the class Ktedonobacteria.</title>
        <authorList>
            <person name="Yabe S."/>
            <person name="Wang C.M."/>
            <person name="Zheng Y."/>
            <person name="Sakai Y."/>
            <person name="Cavaletti L."/>
            <person name="Monciardini P."/>
            <person name="Donadio S."/>
        </authorList>
    </citation>
    <scope>NUCLEOTIDE SEQUENCE</scope>
    <source>
        <strain evidence="2">ID150040</strain>
    </source>
</reference>
<sequence length="283" mass="31923">MSIEDANRYVIKDQGVELGRLVLQDQLYTQAIGGLFPEIELAGIQRVLDIACGPAGWAIDVAFEYPEMQVVGGDSSESIIAYNFAQARVRHLENVTFEVMDVRAPFPFQDHSFDLVNGRLLVGVMDQESWPKLLRECKRVLQPGGTIRLTESEIVISNSQACQQISGYFYEALAKQKRTYSVDGRSLGIAYRLPKLLQEAGFQEIQSKAFKLDCSSATPLHYPTFRNMEAAYTLLKPFILQHVPVTEEAYDHLYTQMVADFQQEEFLCFSFGLTAWANTPEEA</sequence>
<dbReference type="EMBL" id="BNJK01000002">
    <property type="protein sequence ID" value="GHO98594.1"/>
    <property type="molecule type" value="Genomic_DNA"/>
</dbReference>
<dbReference type="Pfam" id="PF13649">
    <property type="entry name" value="Methyltransf_25"/>
    <property type="match status" value="1"/>
</dbReference>
<evidence type="ECO:0000313" key="3">
    <source>
        <dbReference type="Proteomes" id="UP000597444"/>
    </source>
</evidence>
<dbReference type="InterPro" id="IPR029063">
    <property type="entry name" value="SAM-dependent_MTases_sf"/>
</dbReference>
<organism evidence="2 3">
    <name type="scientific">Reticulibacter mediterranei</name>
    <dbReference type="NCBI Taxonomy" id="2778369"/>
    <lineage>
        <taxon>Bacteria</taxon>
        <taxon>Bacillati</taxon>
        <taxon>Chloroflexota</taxon>
        <taxon>Ktedonobacteria</taxon>
        <taxon>Ktedonobacterales</taxon>
        <taxon>Reticulibacteraceae</taxon>
        <taxon>Reticulibacter</taxon>
    </lineage>
</organism>
<proteinExistence type="predicted"/>
<dbReference type="CDD" id="cd02440">
    <property type="entry name" value="AdoMet_MTases"/>
    <property type="match status" value="1"/>
</dbReference>
<dbReference type="Proteomes" id="UP000597444">
    <property type="component" value="Unassembled WGS sequence"/>
</dbReference>
<feature type="domain" description="Methyltransferase" evidence="1">
    <location>
        <begin position="47"/>
        <end position="145"/>
    </location>
</feature>
<dbReference type="GO" id="GO:0008168">
    <property type="term" value="F:methyltransferase activity"/>
    <property type="evidence" value="ECO:0007669"/>
    <property type="project" value="TreeGrafter"/>
</dbReference>
<name>A0A8J3IN02_9CHLR</name>
<protein>
    <recommendedName>
        <fullName evidence="1">Methyltransferase domain-containing protein</fullName>
    </recommendedName>
</protein>
<dbReference type="Gene3D" id="3.40.50.150">
    <property type="entry name" value="Vaccinia Virus protein VP39"/>
    <property type="match status" value="1"/>
</dbReference>
<gene>
    <name evidence="2" type="ORF">KSF_086420</name>
</gene>
<dbReference type="PANTHER" id="PTHR43591">
    <property type="entry name" value="METHYLTRANSFERASE"/>
    <property type="match status" value="1"/>
</dbReference>
<dbReference type="SUPFAM" id="SSF53335">
    <property type="entry name" value="S-adenosyl-L-methionine-dependent methyltransferases"/>
    <property type="match status" value="1"/>
</dbReference>